<keyword evidence="5 7" id="KW-0574">Periplasm</keyword>
<protein>
    <recommendedName>
        <fullName evidence="3 7">Flagella basal body P-ring formation protein FlgA</fullName>
    </recommendedName>
</protein>
<name>A0A4R3YUS9_9GAMM</name>
<dbReference type="RefSeq" id="WP_165911709.1">
    <property type="nucleotide sequence ID" value="NZ_SMCR01000005.1"/>
</dbReference>
<feature type="chain" id="PRO_5020968728" description="Flagella basal body P-ring formation protein FlgA" evidence="7">
    <location>
        <begin position="29"/>
        <end position="227"/>
    </location>
</feature>
<dbReference type="GO" id="GO:0044780">
    <property type="term" value="P:bacterial-type flagellum assembly"/>
    <property type="evidence" value="ECO:0007669"/>
    <property type="project" value="InterPro"/>
</dbReference>
<feature type="domain" description="SAF" evidence="8">
    <location>
        <begin position="103"/>
        <end position="165"/>
    </location>
</feature>
<dbReference type="AlphaFoldDB" id="A0A4R3YUS9"/>
<keyword evidence="9" id="KW-0966">Cell projection</keyword>
<organism evidence="9 10">
    <name type="scientific">Biostraticola tofi</name>
    <dbReference type="NCBI Taxonomy" id="466109"/>
    <lineage>
        <taxon>Bacteria</taxon>
        <taxon>Pseudomonadati</taxon>
        <taxon>Pseudomonadota</taxon>
        <taxon>Gammaproteobacteria</taxon>
        <taxon>Enterobacterales</taxon>
        <taxon>Bruguierivoracaceae</taxon>
        <taxon>Biostraticola</taxon>
    </lineage>
</organism>
<evidence type="ECO:0000256" key="1">
    <source>
        <dbReference type="ARBA" id="ARBA00004418"/>
    </source>
</evidence>
<evidence type="ECO:0000256" key="4">
    <source>
        <dbReference type="ARBA" id="ARBA00022729"/>
    </source>
</evidence>
<evidence type="ECO:0000256" key="3">
    <source>
        <dbReference type="ARBA" id="ARBA00014754"/>
    </source>
</evidence>
<evidence type="ECO:0000256" key="2">
    <source>
        <dbReference type="ARBA" id="ARBA00010474"/>
    </source>
</evidence>
<dbReference type="NCBIfam" id="TIGR03170">
    <property type="entry name" value="flgA_cterm"/>
    <property type="match status" value="1"/>
</dbReference>
<keyword evidence="9" id="KW-0282">Flagellum</keyword>
<evidence type="ECO:0000313" key="10">
    <source>
        <dbReference type="Proteomes" id="UP000295719"/>
    </source>
</evidence>
<comment type="similarity">
    <text evidence="2 7">Belongs to the FlgA family.</text>
</comment>
<comment type="subcellular location">
    <subcellularLocation>
        <location evidence="1 7">Periplasm</location>
    </subcellularLocation>
</comment>
<dbReference type="PANTHER" id="PTHR36307">
    <property type="entry name" value="FLAGELLA BASAL BODY P-RING FORMATION PROTEIN FLGA"/>
    <property type="match status" value="1"/>
</dbReference>
<dbReference type="InterPro" id="IPR039246">
    <property type="entry name" value="Flagellar_FlgA"/>
</dbReference>
<evidence type="ECO:0000259" key="8">
    <source>
        <dbReference type="SMART" id="SM00858"/>
    </source>
</evidence>
<reference evidence="9 10" key="1">
    <citation type="submission" date="2019-03" db="EMBL/GenBank/DDBJ databases">
        <title>Genomic Encyclopedia of Type Strains, Phase IV (KMG-IV): sequencing the most valuable type-strain genomes for metagenomic binning, comparative biology and taxonomic classification.</title>
        <authorList>
            <person name="Goeker M."/>
        </authorList>
    </citation>
    <scope>NUCLEOTIDE SEQUENCE [LARGE SCALE GENOMIC DNA]</scope>
    <source>
        <strain evidence="9 10">DSM 19580</strain>
    </source>
</reference>
<dbReference type="EMBL" id="SMCR01000005">
    <property type="protein sequence ID" value="TCV95538.1"/>
    <property type="molecule type" value="Genomic_DNA"/>
</dbReference>
<feature type="signal peptide" evidence="7">
    <location>
        <begin position="1"/>
        <end position="28"/>
    </location>
</feature>
<dbReference type="Pfam" id="PF13144">
    <property type="entry name" value="ChapFlgA"/>
    <property type="match status" value="1"/>
</dbReference>
<evidence type="ECO:0000256" key="5">
    <source>
        <dbReference type="ARBA" id="ARBA00022764"/>
    </source>
</evidence>
<dbReference type="Gene3D" id="2.30.30.760">
    <property type="match status" value="1"/>
</dbReference>
<keyword evidence="4 7" id="KW-0732">Signal</keyword>
<comment type="function">
    <text evidence="6 7">Involved in the assembly process of the P-ring formation. It may associate with FlgF on the rod constituting a structure essential for the P-ring assembly or may act as a modulator protein for the P-ring assembly.</text>
</comment>
<dbReference type="InterPro" id="IPR013974">
    <property type="entry name" value="SAF"/>
</dbReference>
<proteinExistence type="inferred from homology"/>
<dbReference type="CDD" id="cd11614">
    <property type="entry name" value="SAF_CpaB_FlgA_like"/>
    <property type="match status" value="1"/>
</dbReference>
<evidence type="ECO:0000256" key="6">
    <source>
        <dbReference type="ARBA" id="ARBA00025643"/>
    </source>
</evidence>
<keyword evidence="9" id="KW-0969">Cilium</keyword>
<accession>A0A4R3YUS9</accession>
<evidence type="ECO:0000313" key="9">
    <source>
        <dbReference type="EMBL" id="TCV95538.1"/>
    </source>
</evidence>
<dbReference type="InterPro" id="IPR017585">
    <property type="entry name" value="SAF_FlgA"/>
</dbReference>
<keyword evidence="7" id="KW-1005">Bacterial flagellum biogenesis</keyword>
<evidence type="ECO:0000256" key="7">
    <source>
        <dbReference type="RuleBase" id="RU362063"/>
    </source>
</evidence>
<gene>
    <name evidence="9" type="ORF">EDC52_105141</name>
</gene>
<dbReference type="GO" id="GO:0042597">
    <property type="term" value="C:periplasmic space"/>
    <property type="evidence" value="ECO:0007669"/>
    <property type="project" value="UniProtKB-SubCell"/>
</dbReference>
<keyword evidence="10" id="KW-1185">Reference proteome</keyword>
<dbReference type="SMART" id="SM00858">
    <property type="entry name" value="SAF"/>
    <property type="match status" value="1"/>
</dbReference>
<dbReference type="Gene3D" id="3.90.1210.10">
    <property type="entry name" value="Antifreeze-like/N-acetylneuraminic acid synthase C-terminal domain"/>
    <property type="match status" value="1"/>
</dbReference>
<dbReference type="Proteomes" id="UP000295719">
    <property type="component" value="Unassembled WGS sequence"/>
</dbReference>
<sequence length="227" mass="24196">MKGLISIRKRHAAMLVWLWGCSIGSAAASPSLPAIIEQALQQQHPGSGITFNVSLITPSHLLPTCPTPELTLQNQGRLSGKMSVAARCDNRRRFIQITVEASGVYWTAARPVNANTLLTKADVVRKKGPLNGLPGGIILADKNIIGRVTTRTLSAGQPVITSQLKTAWKVTTGSRVEIVSIGAGFRVRSQGKALDNGAVNDTIRLRTDAGQLLTGRVDANGSIKIDF</sequence>
<dbReference type="PANTHER" id="PTHR36307:SF1">
    <property type="entry name" value="FLAGELLA BASAL BODY P-RING FORMATION PROTEIN FLGA"/>
    <property type="match status" value="1"/>
</dbReference>
<comment type="caution">
    <text evidence="9">The sequence shown here is derived from an EMBL/GenBank/DDBJ whole genome shotgun (WGS) entry which is preliminary data.</text>
</comment>